<dbReference type="AlphaFoldDB" id="A0AAP0BU41"/>
<reference evidence="1 2" key="1">
    <citation type="journal article" date="2022" name="Nat. Plants">
        <title>Genomes of leafy and leafless Platanthera orchids illuminate the evolution of mycoheterotrophy.</title>
        <authorList>
            <person name="Li M.H."/>
            <person name="Liu K.W."/>
            <person name="Li Z."/>
            <person name="Lu H.C."/>
            <person name="Ye Q.L."/>
            <person name="Zhang D."/>
            <person name="Wang J.Y."/>
            <person name="Li Y.F."/>
            <person name="Zhong Z.M."/>
            <person name="Liu X."/>
            <person name="Yu X."/>
            <person name="Liu D.K."/>
            <person name="Tu X.D."/>
            <person name="Liu B."/>
            <person name="Hao Y."/>
            <person name="Liao X.Y."/>
            <person name="Jiang Y.T."/>
            <person name="Sun W.H."/>
            <person name="Chen J."/>
            <person name="Chen Y.Q."/>
            <person name="Ai Y."/>
            <person name="Zhai J.W."/>
            <person name="Wu S.S."/>
            <person name="Zhou Z."/>
            <person name="Hsiao Y.Y."/>
            <person name="Wu W.L."/>
            <person name="Chen Y.Y."/>
            <person name="Lin Y.F."/>
            <person name="Hsu J.L."/>
            <person name="Li C.Y."/>
            <person name="Wang Z.W."/>
            <person name="Zhao X."/>
            <person name="Zhong W.Y."/>
            <person name="Ma X.K."/>
            <person name="Ma L."/>
            <person name="Huang J."/>
            <person name="Chen G.Z."/>
            <person name="Huang M.Z."/>
            <person name="Huang L."/>
            <person name="Peng D.H."/>
            <person name="Luo Y.B."/>
            <person name="Zou S.Q."/>
            <person name="Chen S.P."/>
            <person name="Lan S."/>
            <person name="Tsai W.C."/>
            <person name="Van de Peer Y."/>
            <person name="Liu Z.J."/>
        </authorList>
    </citation>
    <scope>NUCLEOTIDE SEQUENCE [LARGE SCALE GENOMIC DNA]</scope>
    <source>
        <strain evidence="1">Lor287</strain>
    </source>
</reference>
<protein>
    <submittedName>
        <fullName evidence="1">Uncharacterized protein</fullName>
    </submittedName>
</protein>
<dbReference type="EMBL" id="JBBWWQ010000004">
    <property type="protein sequence ID" value="KAK8949121.1"/>
    <property type="molecule type" value="Genomic_DNA"/>
</dbReference>
<name>A0AAP0BU41_9ASPA</name>
<evidence type="ECO:0000313" key="2">
    <source>
        <dbReference type="Proteomes" id="UP001418222"/>
    </source>
</evidence>
<dbReference type="InterPro" id="IPR005024">
    <property type="entry name" value="Snf7_fam"/>
</dbReference>
<comment type="caution">
    <text evidence="1">The sequence shown here is derived from an EMBL/GenBank/DDBJ whole genome shotgun (WGS) entry which is preliminary data.</text>
</comment>
<proteinExistence type="predicted"/>
<dbReference type="Pfam" id="PF03357">
    <property type="entry name" value="Snf7"/>
    <property type="match status" value="1"/>
</dbReference>
<gene>
    <name evidence="1" type="ORF">KSP39_PZI005865</name>
</gene>
<keyword evidence="2" id="KW-1185">Reference proteome</keyword>
<organism evidence="1 2">
    <name type="scientific">Platanthera zijinensis</name>
    <dbReference type="NCBI Taxonomy" id="2320716"/>
    <lineage>
        <taxon>Eukaryota</taxon>
        <taxon>Viridiplantae</taxon>
        <taxon>Streptophyta</taxon>
        <taxon>Embryophyta</taxon>
        <taxon>Tracheophyta</taxon>
        <taxon>Spermatophyta</taxon>
        <taxon>Magnoliopsida</taxon>
        <taxon>Liliopsida</taxon>
        <taxon>Asparagales</taxon>
        <taxon>Orchidaceae</taxon>
        <taxon>Orchidoideae</taxon>
        <taxon>Orchideae</taxon>
        <taxon>Orchidinae</taxon>
        <taxon>Platanthera</taxon>
    </lineage>
</organism>
<sequence>MYIELASKQKIVFESLKARNNAMKAIQSEINLEDVQKLMDDTAEAKAYQDPASSLWDPLNHLRGSILLDACHPCFQSRNRHGAGYHSYHDSGVRDPSFCWIKDYRG</sequence>
<dbReference type="GO" id="GO:0007034">
    <property type="term" value="P:vacuolar transport"/>
    <property type="evidence" value="ECO:0007669"/>
    <property type="project" value="InterPro"/>
</dbReference>
<evidence type="ECO:0000313" key="1">
    <source>
        <dbReference type="EMBL" id="KAK8949121.1"/>
    </source>
</evidence>
<dbReference type="Proteomes" id="UP001418222">
    <property type="component" value="Unassembled WGS sequence"/>
</dbReference>
<accession>A0AAP0BU41</accession>